<evidence type="ECO:0000256" key="5">
    <source>
        <dbReference type="SAM" id="Coils"/>
    </source>
</evidence>
<dbReference type="Proteomes" id="UP000186720">
    <property type="component" value="Unassembled WGS sequence"/>
</dbReference>
<dbReference type="STRING" id="1302689.RG47T_1926"/>
<dbReference type="InterPro" id="IPR015424">
    <property type="entry name" value="PyrdxlP-dep_Trfase"/>
</dbReference>
<feature type="coiled-coil region" evidence="5">
    <location>
        <begin position="267"/>
        <end position="294"/>
    </location>
</feature>
<accession>A0A1Q5ZXI8</accession>
<dbReference type="InterPro" id="IPR004839">
    <property type="entry name" value="Aminotransferase_I/II_large"/>
</dbReference>
<dbReference type="PANTHER" id="PTHR13693:SF77">
    <property type="entry name" value="8-AMINO-7-OXONONANOATE SYNTHASE"/>
    <property type="match status" value="1"/>
</dbReference>
<proteinExistence type="inferred from homology"/>
<evidence type="ECO:0000259" key="6">
    <source>
        <dbReference type="Pfam" id="PF00155"/>
    </source>
</evidence>
<keyword evidence="5" id="KW-0175">Coiled coil</keyword>
<dbReference type="Gene3D" id="3.40.640.10">
    <property type="entry name" value="Type I PLP-dependent aspartate aminotransferase-like (Major domain)"/>
    <property type="match status" value="1"/>
</dbReference>
<dbReference type="InterPro" id="IPR050087">
    <property type="entry name" value="AON_synthase_class-II"/>
</dbReference>
<dbReference type="RefSeq" id="WP_074489158.1">
    <property type="nucleotide sequence ID" value="NZ_FPAM01000004.1"/>
</dbReference>
<keyword evidence="8" id="KW-1185">Reference proteome</keyword>
<comment type="similarity">
    <text evidence="2">Belongs to the class-II pyridoxal-phosphate-dependent aminotransferase family. BioF subfamily.</text>
</comment>
<protein>
    <recommendedName>
        <fullName evidence="6">Aminotransferase class I/classII large domain-containing protein</fullName>
    </recommendedName>
</protein>
<reference evidence="7 8" key="1">
    <citation type="submission" date="2016-11" db="EMBL/GenBank/DDBJ databases">
        <title>Whole Genome Sequencing of Mucilaginibacter polytrichastri RG4-7(T) isolated from the moss sample.</title>
        <authorList>
            <person name="Li Y."/>
        </authorList>
    </citation>
    <scope>NUCLEOTIDE SEQUENCE [LARGE SCALE GENOMIC DNA]</scope>
    <source>
        <strain evidence="7 8">RG4-7</strain>
    </source>
</reference>
<dbReference type="GO" id="GO:0016740">
    <property type="term" value="F:transferase activity"/>
    <property type="evidence" value="ECO:0007669"/>
    <property type="project" value="UniProtKB-KW"/>
</dbReference>
<comment type="caution">
    <text evidence="7">The sequence shown here is derived from an EMBL/GenBank/DDBJ whole genome shotgun (WGS) entry which is preliminary data.</text>
</comment>
<sequence length="376" mass="41495">MHPSDQYIANRLNERKQAGNYRTLKPESTDLIDFSSNDYLGFARSAKLNELIAGELAQYPGYYNGSTGSRLLTGNLQYAEQLEQQIARYHGYEAGLLFNSGYDANLGLFSSLPQRADTVITDELIHASIIDGIRLSNANRYTFKHNDLVSLEEKLQHAKGQIYVVIESVYSMDGDIPPIAAILELTTQYNAHLIVDEAHAIGVFGKGLINELNLQQKVFACIITFGKAMGTHGAIVLSSALLNNYLVNFARSFIYSTAASFHQLAGIKMAYQLLNNSQNDIQNLQVNIKLFNELLSAYQIKNNSTSAIHCVMAGCNDKAKLIAQNLNYTGIDVRPVLSPTVAAGTERLRICIHAYNTPQQIQLLANTLNKLINASA</sequence>
<dbReference type="Pfam" id="PF00155">
    <property type="entry name" value="Aminotran_1_2"/>
    <property type="match status" value="1"/>
</dbReference>
<feature type="domain" description="Aminotransferase class I/classII large" evidence="6">
    <location>
        <begin position="29"/>
        <end position="367"/>
    </location>
</feature>
<evidence type="ECO:0000256" key="1">
    <source>
        <dbReference type="ARBA" id="ARBA00001933"/>
    </source>
</evidence>
<name>A0A1Q5ZXI8_9SPHI</name>
<evidence type="ECO:0000256" key="2">
    <source>
        <dbReference type="ARBA" id="ARBA00010008"/>
    </source>
</evidence>
<dbReference type="AlphaFoldDB" id="A0A1Q5ZXI8"/>
<keyword evidence="3" id="KW-0808">Transferase</keyword>
<dbReference type="SUPFAM" id="SSF53383">
    <property type="entry name" value="PLP-dependent transferases"/>
    <property type="match status" value="1"/>
</dbReference>
<dbReference type="OrthoDB" id="9807157at2"/>
<dbReference type="Gene3D" id="3.90.1150.10">
    <property type="entry name" value="Aspartate Aminotransferase, domain 1"/>
    <property type="match status" value="1"/>
</dbReference>
<dbReference type="GO" id="GO:0030170">
    <property type="term" value="F:pyridoxal phosphate binding"/>
    <property type="evidence" value="ECO:0007669"/>
    <property type="project" value="InterPro"/>
</dbReference>
<keyword evidence="4" id="KW-0663">Pyridoxal phosphate</keyword>
<evidence type="ECO:0000313" key="7">
    <source>
        <dbReference type="EMBL" id="OKS86470.1"/>
    </source>
</evidence>
<dbReference type="GO" id="GO:0009102">
    <property type="term" value="P:biotin biosynthetic process"/>
    <property type="evidence" value="ECO:0007669"/>
    <property type="project" value="TreeGrafter"/>
</dbReference>
<dbReference type="EMBL" id="MPPL01000001">
    <property type="protein sequence ID" value="OKS86470.1"/>
    <property type="molecule type" value="Genomic_DNA"/>
</dbReference>
<gene>
    <name evidence="7" type="ORF">RG47T_1926</name>
</gene>
<organism evidence="7 8">
    <name type="scientific">Mucilaginibacter polytrichastri</name>
    <dbReference type="NCBI Taxonomy" id="1302689"/>
    <lineage>
        <taxon>Bacteria</taxon>
        <taxon>Pseudomonadati</taxon>
        <taxon>Bacteroidota</taxon>
        <taxon>Sphingobacteriia</taxon>
        <taxon>Sphingobacteriales</taxon>
        <taxon>Sphingobacteriaceae</taxon>
        <taxon>Mucilaginibacter</taxon>
    </lineage>
</organism>
<dbReference type="PANTHER" id="PTHR13693">
    <property type="entry name" value="CLASS II AMINOTRANSFERASE/8-AMINO-7-OXONONANOATE SYNTHASE"/>
    <property type="match status" value="1"/>
</dbReference>
<dbReference type="InterPro" id="IPR015421">
    <property type="entry name" value="PyrdxlP-dep_Trfase_major"/>
</dbReference>
<dbReference type="InterPro" id="IPR015422">
    <property type="entry name" value="PyrdxlP-dep_Trfase_small"/>
</dbReference>
<evidence type="ECO:0000256" key="4">
    <source>
        <dbReference type="ARBA" id="ARBA00022898"/>
    </source>
</evidence>
<evidence type="ECO:0000313" key="8">
    <source>
        <dbReference type="Proteomes" id="UP000186720"/>
    </source>
</evidence>
<evidence type="ECO:0000256" key="3">
    <source>
        <dbReference type="ARBA" id="ARBA00022679"/>
    </source>
</evidence>
<comment type="cofactor">
    <cofactor evidence="1">
        <name>pyridoxal 5'-phosphate</name>
        <dbReference type="ChEBI" id="CHEBI:597326"/>
    </cofactor>
</comment>